<evidence type="ECO:0000313" key="7">
    <source>
        <dbReference type="Proteomes" id="UP001150062"/>
    </source>
</evidence>
<name>A0ABQ8YAE3_9EUKA</name>
<dbReference type="SMART" id="SM00233">
    <property type="entry name" value="PH"/>
    <property type="match status" value="1"/>
</dbReference>
<feature type="domain" description="Ras-GAP" evidence="5">
    <location>
        <begin position="1494"/>
        <end position="1727"/>
    </location>
</feature>
<comment type="caution">
    <text evidence="6">The sequence shown here is derived from an EMBL/GenBank/DDBJ whole genome shotgun (WGS) entry which is preliminary data.</text>
</comment>
<dbReference type="InterPro" id="IPR008936">
    <property type="entry name" value="Rho_GTPase_activation_prot"/>
</dbReference>
<dbReference type="SUPFAM" id="SSF50729">
    <property type="entry name" value="PH domain-like"/>
    <property type="match status" value="1"/>
</dbReference>
<evidence type="ECO:0000256" key="3">
    <source>
        <dbReference type="SAM" id="MobiDB-lite"/>
    </source>
</evidence>
<feature type="compositionally biased region" description="Basic and acidic residues" evidence="3">
    <location>
        <begin position="524"/>
        <end position="543"/>
    </location>
</feature>
<feature type="compositionally biased region" description="Basic and acidic residues" evidence="3">
    <location>
        <begin position="504"/>
        <end position="517"/>
    </location>
</feature>
<feature type="compositionally biased region" description="Basic and acidic residues" evidence="3">
    <location>
        <begin position="35"/>
        <end position="45"/>
    </location>
</feature>
<feature type="region of interest" description="Disordered" evidence="3">
    <location>
        <begin position="1211"/>
        <end position="1273"/>
    </location>
</feature>
<dbReference type="SUPFAM" id="SSF48350">
    <property type="entry name" value="GTPase activation domain, GAP"/>
    <property type="match status" value="1"/>
</dbReference>
<feature type="compositionally biased region" description="Polar residues" evidence="3">
    <location>
        <begin position="19"/>
        <end position="33"/>
    </location>
</feature>
<feature type="region of interest" description="Disordered" evidence="3">
    <location>
        <begin position="613"/>
        <end position="633"/>
    </location>
</feature>
<evidence type="ECO:0000313" key="6">
    <source>
        <dbReference type="EMBL" id="KAJ6241584.1"/>
    </source>
</evidence>
<feature type="compositionally biased region" description="Basic and acidic residues" evidence="3">
    <location>
        <begin position="1442"/>
        <end position="1455"/>
    </location>
</feature>
<feature type="compositionally biased region" description="Basic and acidic residues" evidence="3">
    <location>
        <begin position="786"/>
        <end position="799"/>
    </location>
</feature>
<reference evidence="6" key="1">
    <citation type="submission" date="2022-08" db="EMBL/GenBank/DDBJ databases">
        <title>Novel sulfate-reducing endosymbionts in the free-living metamonad Anaeramoeba.</title>
        <authorList>
            <person name="Jerlstrom-Hultqvist J."/>
            <person name="Cepicka I."/>
            <person name="Gallot-Lavallee L."/>
            <person name="Salas-Leiva D."/>
            <person name="Curtis B.A."/>
            <person name="Zahonova K."/>
            <person name="Pipaliya S."/>
            <person name="Dacks J."/>
            <person name="Roger A.J."/>
        </authorList>
    </citation>
    <scope>NUCLEOTIDE SEQUENCE</scope>
    <source>
        <strain evidence="6">Schooner1</strain>
    </source>
</reference>
<feature type="coiled-coil region" evidence="2">
    <location>
        <begin position="1581"/>
        <end position="1615"/>
    </location>
</feature>
<feature type="compositionally biased region" description="Low complexity" evidence="3">
    <location>
        <begin position="614"/>
        <end position="631"/>
    </location>
</feature>
<dbReference type="PROSITE" id="PS50003">
    <property type="entry name" value="PH_DOMAIN"/>
    <property type="match status" value="1"/>
</dbReference>
<feature type="compositionally biased region" description="Basic residues" evidence="3">
    <location>
        <begin position="359"/>
        <end position="373"/>
    </location>
</feature>
<feature type="compositionally biased region" description="Basic residues" evidence="3">
    <location>
        <begin position="1432"/>
        <end position="1441"/>
    </location>
</feature>
<feature type="region of interest" description="Disordered" evidence="3">
    <location>
        <begin position="786"/>
        <end position="858"/>
    </location>
</feature>
<accession>A0ABQ8YAE3</accession>
<feature type="compositionally biased region" description="Low complexity" evidence="3">
    <location>
        <begin position="800"/>
        <end position="823"/>
    </location>
</feature>
<feature type="compositionally biased region" description="Basic and acidic residues" evidence="3">
    <location>
        <begin position="1227"/>
        <end position="1240"/>
    </location>
</feature>
<dbReference type="Proteomes" id="UP001150062">
    <property type="component" value="Unassembled WGS sequence"/>
</dbReference>
<dbReference type="EMBL" id="JAOAOG010000191">
    <property type="protein sequence ID" value="KAJ6241584.1"/>
    <property type="molecule type" value="Genomic_DNA"/>
</dbReference>
<organism evidence="6 7">
    <name type="scientific">Anaeramoeba flamelloides</name>
    <dbReference type="NCBI Taxonomy" id="1746091"/>
    <lineage>
        <taxon>Eukaryota</taxon>
        <taxon>Metamonada</taxon>
        <taxon>Anaeramoebidae</taxon>
        <taxon>Anaeramoeba</taxon>
    </lineage>
</organism>
<gene>
    <name evidence="6" type="ORF">M0813_00283</name>
</gene>
<keyword evidence="2" id="KW-0175">Coiled coil</keyword>
<dbReference type="Pfam" id="PF00169">
    <property type="entry name" value="PH"/>
    <property type="match status" value="1"/>
</dbReference>
<dbReference type="Gene3D" id="2.30.29.30">
    <property type="entry name" value="Pleckstrin-homology domain (PH domain)/Phosphotyrosine-binding domain (PTB)"/>
    <property type="match status" value="1"/>
</dbReference>
<feature type="compositionally biased region" description="Basic and acidic residues" evidence="3">
    <location>
        <begin position="1253"/>
        <end position="1273"/>
    </location>
</feature>
<feature type="region of interest" description="Disordered" evidence="3">
    <location>
        <begin position="145"/>
        <end position="187"/>
    </location>
</feature>
<dbReference type="InterPro" id="IPR001936">
    <property type="entry name" value="RasGAP_dom"/>
</dbReference>
<feature type="region of interest" description="Disordered" evidence="3">
    <location>
        <begin position="391"/>
        <end position="427"/>
    </location>
</feature>
<dbReference type="InterPro" id="IPR011993">
    <property type="entry name" value="PH-like_dom_sf"/>
</dbReference>
<feature type="region of interest" description="Disordered" evidence="3">
    <location>
        <begin position="504"/>
        <end position="552"/>
    </location>
</feature>
<evidence type="ECO:0000259" key="4">
    <source>
        <dbReference type="PROSITE" id="PS50003"/>
    </source>
</evidence>
<feature type="domain" description="PH" evidence="4">
    <location>
        <begin position="1948"/>
        <end position="2052"/>
    </location>
</feature>
<feature type="region of interest" description="Disordered" evidence="3">
    <location>
        <begin position="1395"/>
        <end position="1455"/>
    </location>
</feature>
<feature type="region of interest" description="Disordered" evidence="3">
    <location>
        <begin position="15"/>
        <end position="52"/>
    </location>
</feature>
<evidence type="ECO:0000256" key="2">
    <source>
        <dbReference type="SAM" id="Coils"/>
    </source>
</evidence>
<feature type="region of interest" description="Disordered" evidence="3">
    <location>
        <begin position="359"/>
        <end position="379"/>
    </location>
</feature>
<feature type="region of interest" description="Disordered" evidence="3">
    <location>
        <begin position="276"/>
        <end position="300"/>
    </location>
</feature>
<proteinExistence type="predicted"/>
<protein>
    <submittedName>
        <fullName evidence="6">Chascon</fullName>
    </submittedName>
</protein>
<evidence type="ECO:0000259" key="5">
    <source>
        <dbReference type="PROSITE" id="PS50018"/>
    </source>
</evidence>
<sequence>MSHSSQNIERLLERVSKILPQTQRQNLPKTISSNKHHESQQKHSTETNNTRFRQDLNELNTPYTSTNPPLKDPIPKTKPFIDLDFLNENTFDLDQFERNEQSETEPTQTSDLNYFSYPIDRNIQNLKSKEEQNFLIFDKKTDHYPQLNNTKATNALKKESEKEKEKEKEKEREKEKEKEKEQNYKNKKEKDFLINSKKIRSYSLNNRLRKVNSPEKQEDSNLIKLRRSENEINQLLEKVKQTQNKISPKKEQKTIHSNEKQNLLNNQIFNLNHSLDSLTNNKNTTRHDRDNYNNHSLPDNNKIRRNTLNNNNELLKLLSRVKRIQTNNQINAVTGKNHNLNNGMVEFVLVSATNNKIKNKKLKNKKTNSKKNLKKDFDRLLKKEKLNQKYTISEKQQEQQQQKQQQQQQQQKPKQQQKQPKQKQKQKINQIEIFQLLNRAKQIRNKIQSTNETHTIPNKKPLKKFEIEIKNESKEKNKKSIYNPKNYQVEGFKSKIEYNSKNENLKAFKDQDDDRNKFQNNNKNKNEEKKKEKEKEKEKENKIKNSNNSLKSLLQIKKRNDKLDNYLNTSSRKKNYSIDEWISTEEFFDINENLLITKQKSENNLVYKEINRDNNLNNTSNNNNSNNNYNYNDEKSMSINEIKTQTKSEITENTEDPEYFENIKDFENEFIDVEAKSNNKKTKREDFQNNNNINDDDEYGNSKNYIEKNDFLNSLNQFSSKKKSIIDIETLLNRAKRSEKNFSNNFNKKDNNHNIRNEIEFDLSFESENDLKSNLTSNSISELEKELKTSSKSETEPKLKTSSSESSSSSSSSTSSPSELGSKLESKKKKKNPTSTTTATTTTPFFKTGTESKKNPNLKLKSNYNAKIKKQTKNDNNIFNLDKVLENSKKTLQKFDKHVDNKNEFIESFLSNKKNNNDKEKNQEIEKIKNEIKLKIEKKKKLKEKITEIKTINKQKYLKSKEKNIKLNFSKDATKEELFSIDLLIENIKEFILLSDLLIQNIIPFFESFDKCKINVSIQIKESIKKISFILNNNINLIANKQILNKLKKETNDLLKSFQLINKDNDFKENKELKLLEKTINNNSKNNRNTISILTQNSKKTLSLSIQTNKTLGLNDQIIKIIDNNLNILNNKQIIITLKMIKKSMRQHFNNKNNLNCKKINRKFNTIFYNLLFLNLFKKELSKEIFKIFFENNLINFNKLILFQTKVGKGKTKEKESENANESESGCENKKKNENEKENENGNENGNGNGNENKNKSESENGNEKKNITKNNTQKEKETYIKTKAKTKFLKNYYYKKIQKLIYLIINNEIIDLPHFDQIIIFFNLLLDKFEIIDYEKISNSILIQILKNCLSKAFSILINEISNKNIDLKNFLNNNNVTELINFKKIQYHEFDNDQSESESESENGSENGSESESESESERKKKNINEITNKNKKKKKKKKNKDDNENEKEKEKNDQIHNSNLKIFKYFNKKEYNLLIKLFQFFQKFEIKNKKLIKKIGSFLFQFSEYFGILIPFIEFAIKCQTIISSNYEQIFGENSLLYYFFLEYNLYYGKEFLLITLRKIVKSINEKEITFNKYIFSSSNNDDDNQNYENEAQNIKKENDDDNNSKENLINNNDDKIEKYNLFLKNQENLKQYLPILLSDIFISQKHLPAQFKFICSELKNNIETKFPNETSLILSRFLFDGFYCLAIEDPYKFSIIRNQDSVQKKQQLQNFQNLSEILKRFAHGKVLELFQNDPKKEKKLKKINKIFSKNFPKRSIFIKNCCRIRNRNDYENKLSNVHKSFPNYKLQKSFNSQLLSKACIEQMKQFVKMKKVYQTEFGMQNIKSILQDLQKTNVDSSIISEQLIYLITQFKEKLPITLAKFRPKTPRKHKTKRSWTINSKINNSINHTQHLTKQEKQQQLEDLNISMRGSSSSTLLPFKKNPTKYFQKNRIIKIWNTIKDEESLKESVGFLQQNTNKKLANKWTKKYFILKKNRFVIFRKRPKNKKIFPNNIIKITESTEIRDLTQKKTKKKHLILILNPKLHGQILIGMKSKSEQNKWKDVFEIAKSLI</sequence>
<feature type="coiled-coil region" evidence="2">
    <location>
        <begin position="911"/>
        <end position="945"/>
    </location>
</feature>
<feature type="compositionally biased region" description="Basic and acidic residues" evidence="3">
    <location>
        <begin position="156"/>
        <end position="187"/>
    </location>
</feature>
<feature type="region of interest" description="Disordered" evidence="3">
    <location>
        <begin position="681"/>
        <end position="701"/>
    </location>
</feature>
<keyword evidence="1" id="KW-0343">GTPase activation</keyword>
<feature type="compositionally biased region" description="Low complexity" evidence="3">
    <location>
        <begin position="398"/>
        <end position="419"/>
    </location>
</feature>
<feature type="compositionally biased region" description="Low complexity" evidence="3">
    <location>
        <begin position="833"/>
        <end position="858"/>
    </location>
</feature>
<dbReference type="InterPro" id="IPR001849">
    <property type="entry name" value="PH_domain"/>
</dbReference>
<feature type="compositionally biased region" description="Acidic residues" evidence="3">
    <location>
        <begin position="1395"/>
        <end position="1417"/>
    </location>
</feature>
<keyword evidence="7" id="KW-1185">Reference proteome</keyword>
<dbReference type="CDD" id="cd00821">
    <property type="entry name" value="PH"/>
    <property type="match status" value="1"/>
</dbReference>
<evidence type="ECO:0000256" key="1">
    <source>
        <dbReference type="ARBA" id="ARBA00022468"/>
    </source>
</evidence>
<feature type="compositionally biased region" description="Low complexity" evidence="3">
    <location>
        <begin position="1242"/>
        <end position="1252"/>
    </location>
</feature>
<dbReference type="PROSITE" id="PS50018">
    <property type="entry name" value="RAS_GTPASE_ACTIV_2"/>
    <property type="match status" value="1"/>
</dbReference>